<gene>
    <name evidence="2" type="ORF">QR98_0068150</name>
</gene>
<feature type="compositionally biased region" description="Basic and acidic residues" evidence="1">
    <location>
        <begin position="101"/>
        <end position="110"/>
    </location>
</feature>
<comment type="caution">
    <text evidence="2">The sequence shown here is derived from an EMBL/GenBank/DDBJ whole genome shotgun (WGS) entry which is preliminary data.</text>
</comment>
<dbReference type="OrthoDB" id="10555715at2759"/>
<feature type="compositionally biased region" description="Low complexity" evidence="1">
    <location>
        <begin position="141"/>
        <end position="152"/>
    </location>
</feature>
<feature type="region of interest" description="Disordered" evidence="1">
    <location>
        <begin position="141"/>
        <end position="206"/>
    </location>
</feature>
<feature type="compositionally biased region" description="Polar residues" evidence="1">
    <location>
        <begin position="88"/>
        <end position="97"/>
    </location>
</feature>
<dbReference type="EMBL" id="JXLN01012301">
    <property type="protein sequence ID" value="KPM08299.1"/>
    <property type="molecule type" value="Genomic_DNA"/>
</dbReference>
<sequence length="316" mass="36110">MAKPSIDDYKPYGQTSIDLQRSRSKSRSKEALYSSREYLQEKQSPQHHVRFVSGSKIAPARPPPPNFSSRFSMENLPSLSNNQSQSNEMDLNNSNLYAQIDRNRVRDRRSLSPTRKTISSAYANRTTSSYFDRPMSPGLSPSPSYFSWSRSPSRSRDTSREPSPIRNTFTNLSSNFNPSITGPIKSILSNRTSPMNRRGFSSDTPQLDMSKLENRLEMEADHQFKAKRAQELRNSKIVNNLNEEQFSQAITDHFDQYKSLTSKIIGTKLNKQSGERKTIEIDQRQNGKILLFDKCSTVHLNSIRSTKTKIVSKSLR</sequence>
<dbReference type="AlphaFoldDB" id="A0A132ABQ2"/>
<evidence type="ECO:0000313" key="3">
    <source>
        <dbReference type="Proteomes" id="UP000616769"/>
    </source>
</evidence>
<dbReference type="VEuPathDB" id="VectorBase:SSCA002292"/>
<dbReference type="Proteomes" id="UP000616769">
    <property type="component" value="Unassembled WGS sequence"/>
</dbReference>
<feature type="compositionally biased region" description="Low complexity" evidence="1">
    <location>
        <begin position="67"/>
        <end position="87"/>
    </location>
</feature>
<organism evidence="2 3">
    <name type="scientific">Sarcoptes scabiei</name>
    <name type="common">Itch mite</name>
    <name type="synonym">Acarus scabiei</name>
    <dbReference type="NCBI Taxonomy" id="52283"/>
    <lineage>
        <taxon>Eukaryota</taxon>
        <taxon>Metazoa</taxon>
        <taxon>Ecdysozoa</taxon>
        <taxon>Arthropoda</taxon>
        <taxon>Chelicerata</taxon>
        <taxon>Arachnida</taxon>
        <taxon>Acari</taxon>
        <taxon>Acariformes</taxon>
        <taxon>Sarcoptiformes</taxon>
        <taxon>Astigmata</taxon>
        <taxon>Psoroptidia</taxon>
        <taxon>Sarcoptoidea</taxon>
        <taxon>Sarcoptidae</taxon>
        <taxon>Sarcoptinae</taxon>
        <taxon>Sarcoptes</taxon>
    </lineage>
</organism>
<feature type="compositionally biased region" description="Basic and acidic residues" evidence="1">
    <location>
        <begin position="1"/>
        <end position="10"/>
    </location>
</feature>
<protein>
    <submittedName>
        <fullName evidence="2">Uncharacterized protein</fullName>
    </submittedName>
</protein>
<feature type="compositionally biased region" description="Polar residues" evidence="1">
    <location>
        <begin position="111"/>
        <end position="120"/>
    </location>
</feature>
<proteinExistence type="predicted"/>
<accession>A0A132ABQ2</accession>
<name>A0A132ABQ2_SARSC</name>
<evidence type="ECO:0000256" key="1">
    <source>
        <dbReference type="SAM" id="MobiDB-lite"/>
    </source>
</evidence>
<reference evidence="2 3" key="1">
    <citation type="journal article" date="2015" name="Parasit. Vectors">
        <title>Draft genome of the scabies mite.</title>
        <authorList>
            <person name="Rider S.D.Jr."/>
            <person name="Morgan M.S."/>
            <person name="Arlian L.G."/>
        </authorList>
    </citation>
    <scope>NUCLEOTIDE SEQUENCE [LARGE SCALE GENOMIC DNA]</scope>
    <source>
        <strain evidence="2">Arlian Lab</strain>
    </source>
</reference>
<evidence type="ECO:0000313" key="2">
    <source>
        <dbReference type="EMBL" id="KPM08299.1"/>
    </source>
</evidence>
<feature type="compositionally biased region" description="Polar residues" evidence="1">
    <location>
        <begin position="165"/>
        <end position="180"/>
    </location>
</feature>
<feature type="region of interest" description="Disordered" evidence="1">
    <location>
        <begin position="1"/>
        <end position="120"/>
    </location>
</feature>
<feature type="compositionally biased region" description="Polar residues" evidence="1">
    <location>
        <begin position="187"/>
        <end position="206"/>
    </location>
</feature>